<organism evidence="2 3">
    <name type="scientific">Parabacteroides chinchillae</name>
    <dbReference type="NCBI Taxonomy" id="871327"/>
    <lineage>
        <taxon>Bacteria</taxon>
        <taxon>Pseudomonadati</taxon>
        <taxon>Bacteroidota</taxon>
        <taxon>Bacteroidia</taxon>
        <taxon>Bacteroidales</taxon>
        <taxon>Tannerellaceae</taxon>
        <taxon>Parabacteroides</taxon>
    </lineage>
</organism>
<dbReference type="RefSeq" id="WP_103983434.1">
    <property type="nucleotide sequence ID" value="NZ_FNVS01000009.1"/>
</dbReference>
<dbReference type="EMBL" id="FNVS01000009">
    <property type="protein sequence ID" value="SEF90832.1"/>
    <property type="molecule type" value="Genomic_DNA"/>
</dbReference>
<evidence type="ECO:0000313" key="2">
    <source>
        <dbReference type="EMBL" id="SEF90832.1"/>
    </source>
</evidence>
<name>A0A8G2BWM3_9BACT</name>
<accession>A0A8G2BWM3</accession>
<keyword evidence="3" id="KW-1185">Reference proteome</keyword>
<dbReference type="AlphaFoldDB" id="A0A8G2BWM3"/>
<comment type="caution">
    <text evidence="2">The sequence shown here is derived from an EMBL/GenBank/DDBJ whole genome shotgun (WGS) entry which is preliminary data.</text>
</comment>
<sequence>MKVEGGFFEKGRKAEIGEIRRFGDSDWKKTAEGWEYLRKNKLYQINERFNEDLEKQIKGELPKGYKYNIGYPEDKLLSAGFPKREIHMMATSLSLKSSDKYKNKHPFNLKDIKNLPLALNNPIFVLNSKTQSTSKVVITDLTSNGINILVALQIDFKEKDAIVISIRSIYPKESLNAIKDWVMNGLLIWRDKEKSLKFSSKLQSNSAEVGENNNDFQQKLKRFINPSFSEHKDILKKSMEQQFGPEYFEKAKKGAEIGTIKEFGGKKYINDSLIFCCPYQ</sequence>
<feature type="domain" description="Phage MuF C-terminal" evidence="1">
    <location>
        <begin position="97"/>
        <end position="195"/>
    </location>
</feature>
<evidence type="ECO:0000259" key="1">
    <source>
        <dbReference type="Pfam" id="PF18819"/>
    </source>
</evidence>
<evidence type="ECO:0000313" key="3">
    <source>
        <dbReference type="Proteomes" id="UP000236725"/>
    </source>
</evidence>
<protein>
    <recommendedName>
        <fullName evidence="1">Phage MuF C-terminal domain-containing protein</fullName>
    </recommendedName>
</protein>
<dbReference type="InterPro" id="IPR041131">
    <property type="entry name" value="MuF_C"/>
</dbReference>
<proteinExistence type="predicted"/>
<dbReference type="Proteomes" id="UP000236725">
    <property type="component" value="Unassembled WGS sequence"/>
</dbReference>
<dbReference type="Pfam" id="PF18819">
    <property type="entry name" value="MuF_C"/>
    <property type="match status" value="1"/>
</dbReference>
<gene>
    <name evidence="2" type="ORF">SAMN05444001_10985</name>
</gene>
<reference evidence="2 3" key="1">
    <citation type="submission" date="2016-10" db="EMBL/GenBank/DDBJ databases">
        <authorList>
            <person name="Varghese N."/>
            <person name="Submissions S."/>
        </authorList>
    </citation>
    <scope>NUCLEOTIDE SEQUENCE [LARGE SCALE GENOMIC DNA]</scope>
    <source>
        <strain evidence="2 3">DSM 29073</strain>
    </source>
</reference>